<protein>
    <recommendedName>
        <fullName evidence="3">DUF3987 domain-containing protein</fullName>
    </recommendedName>
</protein>
<accession>A0A382CVK9</accession>
<organism evidence="2">
    <name type="scientific">marine metagenome</name>
    <dbReference type="NCBI Taxonomy" id="408172"/>
    <lineage>
        <taxon>unclassified sequences</taxon>
        <taxon>metagenomes</taxon>
        <taxon>ecological metagenomes</taxon>
    </lineage>
</organism>
<dbReference type="Pfam" id="PF13148">
    <property type="entry name" value="DUF3987"/>
    <property type="match status" value="1"/>
</dbReference>
<feature type="region of interest" description="Disordered" evidence="1">
    <location>
        <begin position="148"/>
        <end position="174"/>
    </location>
</feature>
<evidence type="ECO:0000313" key="2">
    <source>
        <dbReference type="EMBL" id="SVB29333.1"/>
    </source>
</evidence>
<dbReference type="AlphaFoldDB" id="A0A382CVK9"/>
<evidence type="ECO:0000256" key="1">
    <source>
        <dbReference type="SAM" id="MobiDB-lite"/>
    </source>
</evidence>
<dbReference type="InterPro" id="IPR025048">
    <property type="entry name" value="DUF3987"/>
</dbReference>
<gene>
    <name evidence="2" type="ORF">METZ01_LOCUS182187</name>
</gene>
<sequence>MTQENEWLKPEKITSELLSVERLTEELIPEPFRAWITDISRRMQCPVDYPFATVIVMCSSIIGTRCSIRPKSKDSWQVVPNLWGGLVGSPSALKTPAIQEVTKMLTELETNKFNEFENEQIQYQRDLRTWGLRKSILEDELKKAYKSKKSDSVDAQEVESRLNEHEDNPPKEPILRRYSTSDSTVPKLQELMSNNPQGILVLRDELHGFLTSMEQEGRETDRAFHLEAWCGQGSFILDRIGRGTIRSELICESVFGSIQPARIIPHIRQTLSGSANDGLFQRFQILVYPDITSWSYIDKLPDKDAENRAFRLIKKLNDMDFIKDAGAILEEGNKIPYLRFTLEGQELFRAWISDLEGRLRNNDEPPAIQEHLGKYRSLMPSMALIHHLLDVADGKAHGPVSLASARLAAASCDYLESHARRIYYLAGNIAQRAAGNLSKKIKLGTLNDGFTARDVQRKGWSLLTEKEVVNSALNELVEANWLKSKNQTPSHGGKTKEIFYINPMVNNISNT</sequence>
<reference evidence="2" key="1">
    <citation type="submission" date="2018-05" db="EMBL/GenBank/DDBJ databases">
        <authorList>
            <person name="Lanie J.A."/>
            <person name="Ng W.-L."/>
            <person name="Kazmierczak K.M."/>
            <person name="Andrzejewski T.M."/>
            <person name="Davidsen T.M."/>
            <person name="Wayne K.J."/>
            <person name="Tettelin H."/>
            <person name="Glass J.I."/>
            <person name="Rusch D."/>
            <person name="Podicherti R."/>
            <person name="Tsui H.-C.T."/>
            <person name="Winkler M.E."/>
        </authorList>
    </citation>
    <scope>NUCLEOTIDE SEQUENCE</scope>
</reference>
<name>A0A382CVK9_9ZZZZ</name>
<evidence type="ECO:0008006" key="3">
    <source>
        <dbReference type="Google" id="ProtNLM"/>
    </source>
</evidence>
<dbReference type="EMBL" id="UINC01036015">
    <property type="protein sequence ID" value="SVB29333.1"/>
    <property type="molecule type" value="Genomic_DNA"/>
</dbReference>
<proteinExistence type="predicted"/>